<proteinExistence type="predicted"/>
<comment type="caution">
    <text evidence="2">The sequence shown here is derived from an EMBL/GenBank/DDBJ whole genome shotgun (WGS) entry which is preliminary data.</text>
</comment>
<dbReference type="CDD" id="cd10917">
    <property type="entry name" value="CE4_NodB_like_6s_7s"/>
    <property type="match status" value="1"/>
</dbReference>
<reference evidence="2 3" key="1">
    <citation type="submission" date="2023-07" db="EMBL/GenBank/DDBJ databases">
        <title>Genomic Encyclopedia of Type Strains, Phase IV (KMG-IV): sequencing the most valuable type-strain genomes for metagenomic binning, comparative biology and taxonomic classification.</title>
        <authorList>
            <person name="Goeker M."/>
        </authorList>
    </citation>
    <scope>NUCLEOTIDE SEQUENCE [LARGE SCALE GENOMIC DNA]</scope>
    <source>
        <strain evidence="2 3">DSM 25924</strain>
    </source>
</reference>
<sequence>MLLENFPKCLKSLKKYLKKSVCSILVGIFFFVCIPPIPTVFAKCSILRKVNMTSKEVAITFDDGPSLTYTPQILKLLKQYQAHATFFLIGERIIPYQKLVVSEWQAGNEFGNHTYHHILLTGRTENQISQELSLTEKAMHQVIPQAGKLKWFRPTRGRSNAKVCSIAQQMGYRTVLWSIDSSDWQNPSPEKMAQRILEQIRPGDILLFHDQGGNRTSTIRALRIVLYGLHNENYKVVTLSQLYTDKEKGDQK</sequence>
<dbReference type="EMBL" id="JAURUO010000010">
    <property type="protein sequence ID" value="MDP9729044.1"/>
    <property type="molecule type" value="Genomic_DNA"/>
</dbReference>
<evidence type="ECO:0000313" key="2">
    <source>
        <dbReference type="EMBL" id="MDP9729044.1"/>
    </source>
</evidence>
<dbReference type="InterPro" id="IPR002509">
    <property type="entry name" value="NODB_dom"/>
</dbReference>
<dbReference type="Pfam" id="PF01522">
    <property type="entry name" value="Polysacc_deac_1"/>
    <property type="match status" value="1"/>
</dbReference>
<dbReference type="PANTHER" id="PTHR10587">
    <property type="entry name" value="GLYCOSYL TRANSFERASE-RELATED"/>
    <property type="match status" value="1"/>
</dbReference>
<gene>
    <name evidence="2" type="ORF">J2S04_002007</name>
</gene>
<dbReference type="InterPro" id="IPR011330">
    <property type="entry name" value="Glyco_hydro/deAcase_b/a-brl"/>
</dbReference>
<dbReference type="Gene3D" id="3.20.20.370">
    <property type="entry name" value="Glycoside hydrolase/deacetylase"/>
    <property type="match status" value="1"/>
</dbReference>
<dbReference type="InterPro" id="IPR050248">
    <property type="entry name" value="Polysacc_deacetylase_ArnD"/>
</dbReference>
<accession>A0ABT9LXP8</accession>
<evidence type="ECO:0000259" key="1">
    <source>
        <dbReference type="PROSITE" id="PS51677"/>
    </source>
</evidence>
<feature type="domain" description="NodB homology" evidence="1">
    <location>
        <begin position="55"/>
        <end position="237"/>
    </location>
</feature>
<dbReference type="Proteomes" id="UP001229209">
    <property type="component" value="Unassembled WGS sequence"/>
</dbReference>
<evidence type="ECO:0000313" key="3">
    <source>
        <dbReference type="Proteomes" id="UP001229209"/>
    </source>
</evidence>
<dbReference type="RefSeq" id="WP_306954738.1">
    <property type="nucleotide sequence ID" value="NZ_JAURUO010000010.1"/>
</dbReference>
<name>A0ABT9LXP8_9BACL</name>
<protein>
    <submittedName>
        <fullName evidence="2">Peptidoglycan/xylan/chitin deacetylase (PgdA/CDA1 family)</fullName>
    </submittedName>
</protein>
<organism evidence="2 3">
    <name type="scientific">Alicyclobacillus tolerans</name>
    <dbReference type="NCBI Taxonomy" id="90970"/>
    <lineage>
        <taxon>Bacteria</taxon>
        <taxon>Bacillati</taxon>
        <taxon>Bacillota</taxon>
        <taxon>Bacilli</taxon>
        <taxon>Bacillales</taxon>
        <taxon>Alicyclobacillaceae</taxon>
        <taxon>Alicyclobacillus</taxon>
    </lineage>
</organism>
<keyword evidence="3" id="KW-1185">Reference proteome</keyword>
<dbReference type="SUPFAM" id="SSF88713">
    <property type="entry name" value="Glycoside hydrolase/deacetylase"/>
    <property type="match status" value="1"/>
</dbReference>
<dbReference type="PROSITE" id="PS51677">
    <property type="entry name" value="NODB"/>
    <property type="match status" value="1"/>
</dbReference>